<evidence type="ECO:0000256" key="1">
    <source>
        <dbReference type="SAM" id="Phobius"/>
    </source>
</evidence>
<name>A0AAN5C993_9BILA</name>
<dbReference type="EMBL" id="BTRK01000002">
    <property type="protein sequence ID" value="GMR35465.1"/>
    <property type="molecule type" value="Genomic_DNA"/>
</dbReference>
<keyword evidence="1" id="KW-0812">Transmembrane</keyword>
<gene>
    <name evidence="2" type="ORF">PMAYCL1PPCAC_05659</name>
</gene>
<evidence type="ECO:0000313" key="3">
    <source>
        <dbReference type="Proteomes" id="UP001328107"/>
    </source>
</evidence>
<proteinExistence type="predicted"/>
<feature type="non-terminal residue" evidence="2">
    <location>
        <position position="1"/>
    </location>
</feature>
<reference evidence="3" key="1">
    <citation type="submission" date="2022-10" db="EMBL/GenBank/DDBJ databases">
        <title>Genome assembly of Pristionchus species.</title>
        <authorList>
            <person name="Yoshida K."/>
            <person name="Sommer R.J."/>
        </authorList>
    </citation>
    <scope>NUCLEOTIDE SEQUENCE [LARGE SCALE GENOMIC DNA]</scope>
    <source>
        <strain evidence="3">RS5460</strain>
    </source>
</reference>
<feature type="transmembrane region" description="Helical" evidence="1">
    <location>
        <begin position="21"/>
        <end position="44"/>
    </location>
</feature>
<dbReference type="Proteomes" id="UP001328107">
    <property type="component" value="Unassembled WGS sequence"/>
</dbReference>
<evidence type="ECO:0000313" key="2">
    <source>
        <dbReference type="EMBL" id="GMR35465.1"/>
    </source>
</evidence>
<sequence>SHRRMILFDRNDRKYHTCCCGVHITTLARVIVVIILVSNAIFLWRSPLGWSGFLIANIGSLLIYRLFVSSTFFQRTGRKRFRDFFLYF</sequence>
<protein>
    <submittedName>
        <fullName evidence="2">Uncharacterized protein</fullName>
    </submittedName>
</protein>
<keyword evidence="1" id="KW-0472">Membrane</keyword>
<keyword evidence="3" id="KW-1185">Reference proteome</keyword>
<feature type="transmembrane region" description="Helical" evidence="1">
    <location>
        <begin position="50"/>
        <end position="73"/>
    </location>
</feature>
<accession>A0AAN5C993</accession>
<dbReference type="AlphaFoldDB" id="A0AAN5C993"/>
<keyword evidence="1" id="KW-1133">Transmembrane helix</keyword>
<comment type="caution">
    <text evidence="2">The sequence shown here is derived from an EMBL/GenBank/DDBJ whole genome shotgun (WGS) entry which is preliminary data.</text>
</comment>
<organism evidence="2 3">
    <name type="scientific">Pristionchus mayeri</name>
    <dbReference type="NCBI Taxonomy" id="1317129"/>
    <lineage>
        <taxon>Eukaryota</taxon>
        <taxon>Metazoa</taxon>
        <taxon>Ecdysozoa</taxon>
        <taxon>Nematoda</taxon>
        <taxon>Chromadorea</taxon>
        <taxon>Rhabditida</taxon>
        <taxon>Rhabditina</taxon>
        <taxon>Diplogasteromorpha</taxon>
        <taxon>Diplogasteroidea</taxon>
        <taxon>Neodiplogasteridae</taxon>
        <taxon>Pristionchus</taxon>
    </lineage>
</organism>